<feature type="domain" description="CoA-binding" evidence="1">
    <location>
        <begin position="260"/>
        <end position="354"/>
    </location>
</feature>
<gene>
    <name evidence="2" type="ORF">ACFQDH_18170</name>
</gene>
<dbReference type="Pfam" id="PF13607">
    <property type="entry name" value="Succ_CoA_lig"/>
    <property type="match status" value="1"/>
</dbReference>
<dbReference type="SUPFAM" id="SSF52210">
    <property type="entry name" value="Succinyl-CoA synthetase domains"/>
    <property type="match status" value="2"/>
</dbReference>
<organism evidence="2 3">
    <name type="scientific">Flexivirga alba</name>
    <dbReference type="NCBI Taxonomy" id="702742"/>
    <lineage>
        <taxon>Bacteria</taxon>
        <taxon>Bacillati</taxon>
        <taxon>Actinomycetota</taxon>
        <taxon>Actinomycetes</taxon>
        <taxon>Micrococcales</taxon>
        <taxon>Dermacoccaceae</taxon>
        <taxon>Flexivirga</taxon>
    </lineage>
</organism>
<keyword evidence="2" id="KW-0436">Ligase</keyword>
<sequence length="733" mass="76026">MSHDAAPRSAAMLRAAIQSVRSSGGQVVPEPEAKAVLRDFGIAVPYGHAGNDVLATAAGLDEPLVLKAVSPTLVHKSDAGGVRVGLRAAELPATAQQMSEELAEHGHRIERFLVEEMAAAGQEVAVGAVRTPGLGWTVMVGLGGVFIEVLADVAFGVAPLTSQQVRAMLRELQGMPLLEGARGAEPLDVDALVALVVRLAGADGLLAAMPDEVTEIDLNPVIVSTSGAVAVDARFVVGGADTAGERPARTAPATTDFSALFDPQTVAVLGASATKSNVANMFIKNLVAGGYAGRILPIHPSADTVEGLPATSSLGHVDGVVDYAFVALPAASVTPALSVEGANVRFAQVISSGFAEIEDGVQLEADLVTTMRSRGIRLLGPNCLGTHSSRARLGFIPDAPFEPGRVAVISQSGGLSVDILRLGSARGVAFHSVTSIGNGADVTAAELVQHFLDDPEIQVVGLYLESLDNARAVLDVLQERADTKPVVLLAGGRTDEGSRAATTHTGALTGNHRLWPALARQAGMVLADSLEDFLNVLLAFDSFDLSDGPWNHDVVLFGNGGGASVLAADALARRGLATPRLPEETIAALDSLGLPPGCGLVNPIDTPAGTLAVRGGAVTEDILTAVLSSSDPAYVITHLNVGIIQRNLAHRFGDVTGTIIDSIARTRDKFDSGTRHLLVLKGDGKPDIDEEIRGYARRASEWGIPAFPEFEDAAIAARALLDHHDFTARKATS</sequence>
<keyword evidence="3" id="KW-1185">Reference proteome</keyword>
<dbReference type="Gene3D" id="3.40.50.261">
    <property type="entry name" value="Succinyl-CoA synthetase domains"/>
    <property type="match status" value="2"/>
</dbReference>
<protein>
    <submittedName>
        <fullName evidence="2">Acetate--CoA ligase family protein</fullName>
    </submittedName>
</protein>
<evidence type="ECO:0000259" key="1">
    <source>
        <dbReference type="SMART" id="SM00881"/>
    </source>
</evidence>
<evidence type="ECO:0000313" key="2">
    <source>
        <dbReference type="EMBL" id="MFC6707127.1"/>
    </source>
</evidence>
<dbReference type="Gene3D" id="3.30.1490.20">
    <property type="entry name" value="ATP-grasp fold, A domain"/>
    <property type="match status" value="1"/>
</dbReference>
<dbReference type="InterPro" id="IPR003781">
    <property type="entry name" value="CoA-bd"/>
</dbReference>
<dbReference type="RefSeq" id="WP_382403795.1">
    <property type="nucleotide sequence ID" value="NZ_JBHSWH010000001.1"/>
</dbReference>
<dbReference type="SMART" id="SM00881">
    <property type="entry name" value="CoA_binding"/>
    <property type="match status" value="1"/>
</dbReference>
<dbReference type="InterPro" id="IPR013815">
    <property type="entry name" value="ATP_grasp_subdomain_1"/>
</dbReference>
<dbReference type="Gene3D" id="3.30.470.20">
    <property type="entry name" value="ATP-grasp fold, B domain"/>
    <property type="match status" value="1"/>
</dbReference>
<dbReference type="SUPFAM" id="SSF56059">
    <property type="entry name" value="Glutathione synthetase ATP-binding domain-like"/>
    <property type="match status" value="1"/>
</dbReference>
<comment type="caution">
    <text evidence="2">The sequence shown here is derived from an EMBL/GenBank/DDBJ whole genome shotgun (WGS) entry which is preliminary data.</text>
</comment>
<dbReference type="InterPro" id="IPR032875">
    <property type="entry name" value="Succ_CoA_lig_flav_dom"/>
</dbReference>
<dbReference type="Pfam" id="PF13380">
    <property type="entry name" value="CoA_binding_2"/>
    <property type="match status" value="1"/>
</dbReference>
<dbReference type="PANTHER" id="PTHR42793:SF1">
    <property type="entry name" value="PEPTIDYL-LYSINE N-ACETYLTRANSFERASE PATZ"/>
    <property type="match status" value="1"/>
</dbReference>
<dbReference type="SUPFAM" id="SSF51735">
    <property type="entry name" value="NAD(P)-binding Rossmann-fold domains"/>
    <property type="match status" value="1"/>
</dbReference>
<evidence type="ECO:0000313" key="3">
    <source>
        <dbReference type="Proteomes" id="UP001596298"/>
    </source>
</evidence>
<reference evidence="3" key="1">
    <citation type="journal article" date="2019" name="Int. J. Syst. Evol. Microbiol.">
        <title>The Global Catalogue of Microorganisms (GCM) 10K type strain sequencing project: providing services to taxonomists for standard genome sequencing and annotation.</title>
        <authorList>
            <consortium name="The Broad Institute Genomics Platform"/>
            <consortium name="The Broad Institute Genome Sequencing Center for Infectious Disease"/>
            <person name="Wu L."/>
            <person name="Ma J."/>
        </authorList>
    </citation>
    <scope>NUCLEOTIDE SEQUENCE [LARGE SCALE GENOMIC DNA]</scope>
    <source>
        <strain evidence="3">CCUG 58127</strain>
    </source>
</reference>
<dbReference type="Proteomes" id="UP001596298">
    <property type="component" value="Unassembled WGS sequence"/>
</dbReference>
<dbReference type="InterPro" id="IPR016102">
    <property type="entry name" value="Succinyl-CoA_synth-like"/>
</dbReference>
<proteinExistence type="predicted"/>
<dbReference type="EMBL" id="JBHSWH010000001">
    <property type="protein sequence ID" value="MFC6707127.1"/>
    <property type="molecule type" value="Genomic_DNA"/>
</dbReference>
<dbReference type="Gene3D" id="3.40.50.720">
    <property type="entry name" value="NAD(P)-binding Rossmann-like Domain"/>
    <property type="match status" value="1"/>
</dbReference>
<accession>A0ABW2AJW8</accession>
<dbReference type="GO" id="GO:0016874">
    <property type="term" value="F:ligase activity"/>
    <property type="evidence" value="ECO:0007669"/>
    <property type="project" value="UniProtKB-KW"/>
</dbReference>
<dbReference type="PANTHER" id="PTHR42793">
    <property type="entry name" value="COA BINDING DOMAIN CONTAINING PROTEIN"/>
    <property type="match status" value="1"/>
</dbReference>
<dbReference type="Pfam" id="PF13549">
    <property type="entry name" value="ATP-grasp_5"/>
    <property type="match status" value="1"/>
</dbReference>
<name>A0ABW2AJW8_9MICO</name>
<dbReference type="InterPro" id="IPR036291">
    <property type="entry name" value="NAD(P)-bd_dom_sf"/>
</dbReference>